<dbReference type="AlphaFoldDB" id="A0AAD8KCV3"/>
<reference evidence="3" key="1">
    <citation type="journal article" date="2023" name="bioRxiv">
        <title>Improved chromosome-level genome assembly for marigold (Tagetes erecta).</title>
        <authorList>
            <person name="Jiang F."/>
            <person name="Yuan L."/>
            <person name="Wang S."/>
            <person name="Wang H."/>
            <person name="Xu D."/>
            <person name="Wang A."/>
            <person name="Fan W."/>
        </authorList>
    </citation>
    <scope>NUCLEOTIDE SEQUENCE</scope>
    <source>
        <strain evidence="3">WSJ</strain>
        <tissue evidence="3">Leaf</tissue>
    </source>
</reference>
<accession>A0AAD8KCV3</accession>
<proteinExistence type="predicted"/>
<comment type="caution">
    <text evidence="3">The sequence shown here is derived from an EMBL/GenBank/DDBJ whole genome shotgun (WGS) entry which is preliminary data.</text>
</comment>
<feature type="region of interest" description="Disordered" evidence="1">
    <location>
        <begin position="33"/>
        <end position="85"/>
    </location>
</feature>
<evidence type="ECO:0000256" key="2">
    <source>
        <dbReference type="SAM" id="SignalP"/>
    </source>
</evidence>
<dbReference type="Proteomes" id="UP001229421">
    <property type="component" value="Unassembled WGS sequence"/>
</dbReference>
<sequence length="85" mass="9833">MITTLVIFCILWFLVSIIHILVDALNMNNEKSQNEHATMAMKSRNTDHIKPMRQEQHRPIQMRDVPEGSKTKKHPVIDGWDSLPG</sequence>
<keyword evidence="4" id="KW-1185">Reference proteome</keyword>
<feature type="signal peptide" evidence="2">
    <location>
        <begin position="1"/>
        <end position="24"/>
    </location>
</feature>
<organism evidence="3 4">
    <name type="scientific">Tagetes erecta</name>
    <name type="common">African marigold</name>
    <dbReference type="NCBI Taxonomy" id="13708"/>
    <lineage>
        <taxon>Eukaryota</taxon>
        <taxon>Viridiplantae</taxon>
        <taxon>Streptophyta</taxon>
        <taxon>Embryophyta</taxon>
        <taxon>Tracheophyta</taxon>
        <taxon>Spermatophyta</taxon>
        <taxon>Magnoliopsida</taxon>
        <taxon>eudicotyledons</taxon>
        <taxon>Gunneridae</taxon>
        <taxon>Pentapetalae</taxon>
        <taxon>asterids</taxon>
        <taxon>campanulids</taxon>
        <taxon>Asterales</taxon>
        <taxon>Asteraceae</taxon>
        <taxon>Asteroideae</taxon>
        <taxon>Heliantheae alliance</taxon>
        <taxon>Tageteae</taxon>
        <taxon>Tagetes</taxon>
    </lineage>
</organism>
<evidence type="ECO:0008006" key="5">
    <source>
        <dbReference type="Google" id="ProtNLM"/>
    </source>
</evidence>
<gene>
    <name evidence="3" type="ORF">QVD17_22305</name>
</gene>
<protein>
    <recommendedName>
        <fullName evidence="5">Secreted protein</fullName>
    </recommendedName>
</protein>
<evidence type="ECO:0000313" key="4">
    <source>
        <dbReference type="Proteomes" id="UP001229421"/>
    </source>
</evidence>
<evidence type="ECO:0000313" key="3">
    <source>
        <dbReference type="EMBL" id="KAK1420590.1"/>
    </source>
</evidence>
<name>A0AAD8KCV3_TARER</name>
<evidence type="ECO:0000256" key="1">
    <source>
        <dbReference type="SAM" id="MobiDB-lite"/>
    </source>
</evidence>
<feature type="compositionally biased region" description="Basic and acidic residues" evidence="1">
    <location>
        <begin position="44"/>
        <end position="58"/>
    </location>
</feature>
<feature type="chain" id="PRO_5042188950" description="Secreted protein" evidence="2">
    <location>
        <begin position="25"/>
        <end position="85"/>
    </location>
</feature>
<keyword evidence="2" id="KW-0732">Signal</keyword>
<dbReference type="EMBL" id="JAUHHV010000006">
    <property type="protein sequence ID" value="KAK1420590.1"/>
    <property type="molecule type" value="Genomic_DNA"/>
</dbReference>